<dbReference type="GO" id="GO:0016887">
    <property type="term" value="F:ATP hydrolysis activity"/>
    <property type="evidence" value="ECO:0007669"/>
    <property type="project" value="InterPro"/>
</dbReference>
<dbReference type="GO" id="GO:0005524">
    <property type="term" value="F:ATP binding"/>
    <property type="evidence" value="ECO:0007669"/>
    <property type="project" value="UniProtKB-KW"/>
</dbReference>
<dbReference type="Pfam" id="PF00664">
    <property type="entry name" value="ABC_membrane"/>
    <property type="match status" value="1"/>
</dbReference>
<dbReference type="SUPFAM" id="SSF52540">
    <property type="entry name" value="P-loop containing nucleoside triphosphate hydrolases"/>
    <property type="match status" value="1"/>
</dbReference>
<feature type="transmembrane region" description="Helical" evidence="9">
    <location>
        <begin position="234"/>
        <end position="259"/>
    </location>
</feature>
<dbReference type="CDD" id="cd03249">
    <property type="entry name" value="ABC_MTABC3_MDL1_MDL2"/>
    <property type="match status" value="1"/>
</dbReference>
<dbReference type="InterPro" id="IPR003593">
    <property type="entry name" value="AAA+_ATPase"/>
</dbReference>
<dbReference type="Proteomes" id="UP000664534">
    <property type="component" value="Unassembled WGS sequence"/>
</dbReference>
<evidence type="ECO:0000256" key="3">
    <source>
        <dbReference type="ARBA" id="ARBA00022692"/>
    </source>
</evidence>
<feature type="compositionally biased region" description="Polar residues" evidence="8">
    <location>
        <begin position="146"/>
        <end position="156"/>
    </location>
</feature>
<dbReference type="InterPro" id="IPR011527">
    <property type="entry name" value="ABC1_TM_dom"/>
</dbReference>
<evidence type="ECO:0000256" key="8">
    <source>
        <dbReference type="SAM" id="MobiDB-lite"/>
    </source>
</evidence>
<dbReference type="Gene3D" id="3.40.50.300">
    <property type="entry name" value="P-loop containing nucleotide triphosphate hydrolases"/>
    <property type="match status" value="1"/>
</dbReference>
<accession>A0A8H3ILK4</accession>
<dbReference type="OrthoDB" id="6500128at2759"/>
<evidence type="ECO:0000256" key="1">
    <source>
        <dbReference type="ARBA" id="ARBA00004141"/>
    </source>
</evidence>
<dbReference type="SUPFAM" id="SSF90123">
    <property type="entry name" value="ABC transporter transmembrane region"/>
    <property type="match status" value="1"/>
</dbReference>
<dbReference type="Gene3D" id="1.20.1560.10">
    <property type="entry name" value="ABC transporter type 1, transmembrane domain"/>
    <property type="match status" value="1"/>
</dbReference>
<dbReference type="PANTHER" id="PTHR43394">
    <property type="entry name" value="ATP-DEPENDENT PERMEASE MDL1, MITOCHONDRIAL"/>
    <property type="match status" value="1"/>
</dbReference>
<dbReference type="PANTHER" id="PTHR43394:SF1">
    <property type="entry name" value="ATP-BINDING CASSETTE SUB-FAMILY B MEMBER 10, MITOCHONDRIAL"/>
    <property type="match status" value="1"/>
</dbReference>
<dbReference type="PROSITE" id="PS50929">
    <property type="entry name" value="ABC_TM1F"/>
    <property type="match status" value="1"/>
</dbReference>
<dbReference type="GO" id="GO:0015421">
    <property type="term" value="F:ABC-type oligopeptide transporter activity"/>
    <property type="evidence" value="ECO:0007669"/>
    <property type="project" value="TreeGrafter"/>
</dbReference>
<proteinExistence type="inferred from homology"/>
<dbReference type="InterPro" id="IPR017871">
    <property type="entry name" value="ABC_transporter-like_CS"/>
</dbReference>
<feature type="region of interest" description="Disordered" evidence="8">
    <location>
        <begin position="91"/>
        <end position="169"/>
    </location>
</feature>
<dbReference type="CDD" id="cd18573">
    <property type="entry name" value="ABC_6TM_ABCB10_like"/>
    <property type="match status" value="1"/>
</dbReference>
<feature type="compositionally biased region" description="Acidic residues" evidence="8">
    <location>
        <begin position="778"/>
        <end position="793"/>
    </location>
</feature>
<comment type="subcellular location">
    <subcellularLocation>
        <location evidence="1">Membrane</location>
        <topology evidence="1">Multi-pass membrane protein</topology>
    </subcellularLocation>
</comment>
<feature type="compositionally biased region" description="Basic and acidic residues" evidence="8">
    <location>
        <begin position="760"/>
        <end position="771"/>
    </location>
</feature>
<feature type="transmembrane region" description="Helical" evidence="9">
    <location>
        <begin position="412"/>
        <end position="434"/>
    </location>
</feature>
<feature type="transmembrane region" description="Helical" evidence="9">
    <location>
        <begin position="185"/>
        <end position="209"/>
    </location>
</feature>
<feature type="region of interest" description="Disordered" evidence="8">
    <location>
        <begin position="751"/>
        <end position="818"/>
    </location>
</feature>
<evidence type="ECO:0000256" key="6">
    <source>
        <dbReference type="ARBA" id="ARBA00022989"/>
    </source>
</evidence>
<evidence type="ECO:0000313" key="12">
    <source>
        <dbReference type="EMBL" id="CAF9923453.1"/>
    </source>
</evidence>
<dbReference type="GO" id="GO:0005743">
    <property type="term" value="C:mitochondrial inner membrane"/>
    <property type="evidence" value="ECO:0007669"/>
    <property type="project" value="TreeGrafter"/>
</dbReference>
<evidence type="ECO:0000256" key="7">
    <source>
        <dbReference type="ARBA" id="ARBA00023136"/>
    </source>
</evidence>
<dbReference type="InterPro" id="IPR039421">
    <property type="entry name" value="Type_1_exporter"/>
</dbReference>
<evidence type="ECO:0000256" key="5">
    <source>
        <dbReference type="ARBA" id="ARBA00022840"/>
    </source>
</evidence>
<feature type="domain" description="ABC transporter" evidence="10">
    <location>
        <begin position="510"/>
        <end position="747"/>
    </location>
</feature>
<evidence type="ECO:0000256" key="9">
    <source>
        <dbReference type="SAM" id="Phobius"/>
    </source>
</evidence>
<feature type="compositionally biased region" description="Basic and acidic residues" evidence="8">
    <location>
        <begin position="92"/>
        <end position="105"/>
    </location>
</feature>
<keyword evidence="4" id="KW-0547">Nucleotide-binding</keyword>
<dbReference type="GO" id="GO:0090374">
    <property type="term" value="P:oligopeptide export from mitochondrion"/>
    <property type="evidence" value="ECO:0007669"/>
    <property type="project" value="TreeGrafter"/>
</dbReference>
<feature type="compositionally biased region" description="Basic and acidic residues" evidence="8">
    <location>
        <begin position="135"/>
        <end position="145"/>
    </location>
</feature>
<dbReference type="FunFam" id="1.20.1560.10:FF:000095">
    <property type="entry name" value="ABC multidrug transporter Mdr2"/>
    <property type="match status" value="1"/>
</dbReference>
<comment type="caution">
    <text evidence="12">The sequence shown here is derived from an EMBL/GenBank/DDBJ whole genome shotgun (WGS) entry which is preliminary data.</text>
</comment>
<keyword evidence="13" id="KW-1185">Reference proteome</keyword>
<dbReference type="InterPro" id="IPR036640">
    <property type="entry name" value="ABC1_TM_sf"/>
</dbReference>
<feature type="transmembrane region" description="Helical" evidence="9">
    <location>
        <begin position="454"/>
        <end position="475"/>
    </location>
</feature>
<reference evidence="12" key="1">
    <citation type="submission" date="2021-03" db="EMBL/GenBank/DDBJ databases">
        <authorList>
            <person name="Tagirdzhanova G."/>
        </authorList>
    </citation>
    <scope>NUCLEOTIDE SEQUENCE</scope>
</reference>
<organism evidence="12 13">
    <name type="scientific">Imshaugia aleurites</name>
    <dbReference type="NCBI Taxonomy" id="172621"/>
    <lineage>
        <taxon>Eukaryota</taxon>
        <taxon>Fungi</taxon>
        <taxon>Dikarya</taxon>
        <taxon>Ascomycota</taxon>
        <taxon>Pezizomycotina</taxon>
        <taxon>Lecanoromycetes</taxon>
        <taxon>OSLEUM clade</taxon>
        <taxon>Lecanoromycetidae</taxon>
        <taxon>Lecanorales</taxon>
        <taxon>Lecanorineae</taxon>
        <taxon>Parmeliaceae</taxon>
        <taxon>Imshaugia</taxon>
    </lineage>
</organism>
<evidence type="ECO:0000256" key="2">
    <source>
        <dbReference type="ARBA" id="ARBA00005580"/>
    </source>
</evidence>
<dbReference type="FunFam" id="3.40.50.300:FF:000218">
    <property type="entry name" value="Multidrug ABC transporter ATP-binding protein"/>
    <property type="match status" value="1"/>
</dbReference>
<dbReference type="Pfam" id="PF00005">
    <property type="entry name" value="ABC_tran"/>
    <property type="match status" value="1"/>
</dbReference>
<feature type="domain" description="ABC transmembrane type-1" evidence="11">
    <location>
        <begin position="190"/>
        <end position="477"/>
    </location>
</feature>
<evidence type="ECO:0000259" key="10">
    <source>
        <dbReference type="PROSITE" id="PS50893"/>
    </source>
</evidence>
<keyword evidence="5 12" id="KW-0067">ATP-binding</keyword>
<dbReference type="SMART" id="SM00382">
    <property type="entry name" value="AAA"/>
    <property type="match status" value="1"/>
</dbReference>
<dbReference type="EMBL" id="CAJPDT010000033">
    <property type="protein sequence ID" value="CAF9923453.1"/>
    <property type="molecule type" value="Genomic_DNA"/>
</dbReference>
<name>A0A8H3ILK4_9LECA</name>
<keyword evidence="6 9" id="KW-1133">Transmembrane helix</keyword>
<dbReference type="PROSITE" id="PS00211">
    <property type="entry name" value="ABC_TRANSPORTER_1"/>
    <property type="match status" value="1"/>
</dbReference>
<evidence type="ECO:0000259" key="11">
    <source>
        <dbReference type="PROSITE" id="PS50929"/>
    </source>
</evidence>
<protein>
    <submittedName>
        <fullName evidence="12">ATP-binding cassette permease mdl1</fullName>
    </submittedName>
</protein>
<keyword evidence="3 9" id="KW-0812">Transmembrane</keyword>
<dbReference type="AlphaFoldDB" id="A0A8H3ILK4"/>
<keyword evidence="7 9" id="KW-0472">Membrane</keyword>
<evidence type="ECO:0000313" key="13">
    <source>
        <dbReference type="Proteomes" id="UP000664534"/>
    </source>
</evidence>
<dbReference type="PROSITE" id="PS50893">
    <property type="entry name" value="ABC_TRANSPORTER_2"/>
    <property type="match status" value="1"/>
</dbReference>
<sequence>MRSSKLLLQRLSRAPALSIAQAHTSTCCAKSLPHTLQWTAYTTSVRAKPSFVKIVPLVKSGYPGHHSLLVSHPQVTILKYVRSFTTTQGYLKEGRHKEPRSEKNTLVDQADPTPTKGLNEQAPKTIDEEELDHEQEERGFGRSEKASQATQVNLSARLSKGPKDQDKGSGIGETWRLIKIARPEAGVLGWAFLFLIVSSSISMTIPFSIGKFLDVATKAEDGANTLYGFDLSTLYLALGGILVIGAGANYGRIIILRIVGERIVSRLRSQLFRKTFVQNAEFFDANRVGDLISRLSSDTVIVGKSITQNLSDGLRSLVSGVAGLTLMAYVSLKLTSVLAICFPPVAIGTFLYGRAMRNLSRKIQKNLGTLTKIAEERLGNVRTSQAFAGEILEVARYNKQVKNIFALGKREAFISATYFSATGLAGNMTILALLYIGGGMVQSGAISIGELTSFLMYTAYAGSSLFGLSGFWSELMKGVGAASRLFELQDRNPTISPTVGLPVHSARGAIRFENLSFSYPTRPAVDIFKNLDFEIPQGSNVAVVGPSGGGKSTIASLLLRFYSPTQGSIKIDGVDLSTMNVKSLRRKIGVVSQEPVLFSGTIADNISYAKPGATRKEIIDAARKANCRFVEDFPDGLDTSVGPRGAMLSGGQKQRIAIARALVKNPDILILDEATSALDAESETLVNQAIGALLKGSNTTISIAHRLSTIKRSDSIIVLSSEGKVAQQGSYAELSQDPNGAFTKLMEWQMSGGETNGESNIKDDVEAESKETLSGYEDVVEGLSEESEVEEDEAAVKSKTVDEAGPGTVLDKSQKGET</sequence>
<gene>
    <name evidence="12" type="primary">MDL1</name>
    <name evidence="12" type="ORF">IMSHALPRED_005932</name>
</gene>
<evidence type="ECO:0000256" key="4">
    <source>
        <dbReference type="ARBA" id="ARBA00022741"/>
    </source>
</evidence>
<comment type="similarity">
    <text evidence="2">Belongs to the ABC transporter superfamily. ABCB family. Mitochondrial peptide exporter (TC 3.A.1.212) subfamily.</text>
</comment>
<dbReference type="InterPro" id="IPR027417">
    <property type="entry name" value="P-loop_NTPase"/>
</dbReference>
<dbReference type="InterPro" id="IPR003439">
    <property type="entry name" value="ABC_transporter-like_ATP-bd"/>
</dbReference>
<feature type="transmembrane region" description="Helical" evidence="9">
    <location>
        <begin position="337"/>
        <end position="355"/>
    </location>
</feature>